<comment type="similarity">
    <text evidence="3">Belongs to the CTAG/PCC1 family.</text>
</comment>
<dbReference type="GO" id="GO:0008033">
    <property type="term" value="P:tRNA processing"/>
    <property type="evidence" value="ECO:0007669"/>
    <property type="project" value="UniProtKB-KW"/>
</dbReference>
<keyword evidence="4" id="KW-0963">Cytoplasm</keyword>
<dbReference type="GO" id="GO:0000408">
    <property type="term" value="C:EKC/KEOPS complex"/>
    <property type="evidence" value="ECO:0007669"/>
    <property type="project" value="TreeGrafter"/>
</dbReference>
<protein>
    <recommendedName>
        <fullName evidence="10">Transcription factor Pcc1</fullName>
    </recommendedName>
</protein>
<feature type="region of interest" description="Disordered" evidence="7">
    <location>
        <begin position="83"/>
        <end position="131"/>
    </location>
</feature>
<reference evidence="8 9" key="1">
    <citation type="submission" date="2016-06" db="EMBL/GenBank/DDBJ databases">
        <title>Evolution of pathogenesis and genome organization in the Tremellales.</title>
        <authorList>
            <person name="Cuomo C."/>
            <person name="Litvintseva A."/>
            <person name="Heitman J."/>
            <person name="Chen Y."/>
            <person name="Sun S."/>
            <person name="Springer D."/>
            <person name="Dromer F."/>
            <person name="Young S."/>
            <person name="Zeng Q."/>
            <person name="Chapman S."/>
            <person name="Gujja S."/>
            <person name="Saif S."/>
            <person name="Birren B."/>
        </authorList>
    </citation>
    <scope>NUCLEOTIDE SEQUENCE [LARGE SCALE GENOMIC DNA]</scope>
    <source>
        <strain evidence="8 9">CBS 6273</strain>
    </source>
</reference>
<evidence type="ECO:0008006" key="10">
    <source>
        <dbReference type="Google" id="ProtNLM"/>
    </source>
</evidence>
<dbReference type="GO" id="GO:0005737">
    <property type="term" value="C:cytoplasm"/>
    <property type="evidence" value="ECO:0007669"/>
    <property type="project" value="UniProtKB-SubCell"/>
</dbReference>
<evidence type="ECO:0000256" key="2">
    <source>
        <dbReference type="ARBA" id="ARBA00004496"/>
    </source>
</evidence>
<sequence>MADREGWHTVELRIPFRTPEHAVIARRALDVDKEQNAGMVHREMSVEGDILVVNYYTTTVRLLRLATNSFLSSADLVLRTMSSFAPDPSDRIPTDKELEEIRREANRSTGMGGGIELKGDGKGAGSGEEVR</sequence>
<dbReference type="FunFam" id="3.30.310.50:FF:000005">
    <property type="entry name" value="L antigen family member 3"/>
    <property type="match status" value="1"/>
</dbReference>
<evidence type="ECO:0000313" key="9">
    <source>
        <dbReference type="Proteomes" id="UP000095149"/>
    </source>
</evidence>
<keyword evidence="6" id="KW-0539">Nucleus</keyword>
<organism evidence="8 9">
    <name type="scientific">Cryptococcus amylolentus CBS 6273</name>
    <dbReference type="NCBI Taxonomy" id="1296118"/>
    <lineage>
        <taxon>Eukaryota</taxon>
        <taxon>Fungi</taxon>
        <taxon>Dikarya</taxon>
        <taxon>Basidiomycota</taxon>
        <taxon>Agaricomycotina</taxon>
        <taxon>Tremellomycetes</taxon>
        <taxon>Tremellales</taxon>
        <taxon>Cryptococcaceae</taxon>
        <taxon>Cryptococcus</taxon>
    </lineage>
</organism>
<dbReference type="Gene3D" id="3.30.310.50">
    <property type="entry name" value="Alpha-D-phosphohexomutase, C-terminal domain"/>
    <property type="match status" value="1"/>
</dbReference>
<evidence type="ECO:0000256" key="1">
    <source>
        <dbReference type="ARBA" id="ARBA00004123"/>
    </source>
</evidence>
<dbReference type="Pfam" id="PF09341">
    <property type="entry name" value="Pcc1"/>
    <property type="match status" value="1"/>
</dbReference>
<feature type="compositionally biased region" description="Basic and acidic residues" evidence="7">
    <location>
        <begin position="88"/>
        <end position="106"/>
    </location>
</feature>
<evidence type="ECO:0000256" key="4">
    <source>
        <dbReference type="ARBA" id="ARBA00022490"/>
    </source>
</evidence>
<evidence type="ECO:0000256" key="5">
    <source>
        <dbReference type="ARBA" id="ARBA00022694"/>
    </source>
</evidence>
<keyword evidence="5" id="KW-0819">tRNA processing</keyword>
<proteinExistence type="inferred from homology"/>
<dbReference type="InterPro" id="IPR015419">
    <property type="entry name" value="CTAG/Pcc1"/>
</dbReference>
<dbReference type="PANTHER" id="PTHR31283">
    <property type="entry name" value="EKC/KEOPS COMPLEX SUBUNIT PCC1 FAMILY MEMBER"/>
    <property type="match status" value="1"/>
</dbReference>
<comment type="caution">
    <text evidence="8">The sequence shown here is derived from an EMBL/GenBank/DDBJ whole genome shotgun (WGS) entry which is preliminary data.</text>
</comment>
<dbReference type="PANTHER" id="PTHR31283:SF5">
    <property type="entry name" value="EKC_KEOPS COMPLEX SUBUNIT LAGE3"/>
    <property type="match status" value="1"/>
</dbReference>
<evidence type="ECO:0000256" key="6">
    <source>
        <dbReference type="ARBA" id="ARBA00023242"/>
    </source>
</evidence>
<dbReference type="OrthoDB" id="10025739at2759"/>
<feature type="compositionally biased region" description="Gly residues" evidence="7">
    <location>
        <begin position="110"/>
        <end position="131"/>
    </location>
</feature>
<comment type="subcellular location">
    <subcellularLocation>
        <location evidence="2">Cytoplasm</location>
    </subcellularLocation>
    <subcellularLocation>
        <location evidence="1">Nucleus</location>
    </subcellularLocation>
</comment>
<dbReference type="Proteomes" id="UP000095149">
    <property type="component" value="Unassembled WGS sequence"/>
</dbReference>
<evidence type="ECO:0000313" key="8">
    <source>
        <dbReference type="EMBL" id="ODO07970.1"/>
    </source>
</evidence>
<dbReference type="EMBL" id="MEKH01000005">
    <property type="protein sequence ID" value="ODO07970.1"/>
    <property type="molecule type" value="Genomic_DNA"/>
</dbReference>
<accession>A0A1E3K4A2</accession>
<evidence type="ECO:0000256" key="7">
    <source>
        <dbReference type="SAM" id="MobiDB-lite"/>
    </source>
</evidence>
<name>A0A1E3K4A2_9TREE</name>
<gene>
    <name evidence="8" type="ORF">I350_03553</name>
</gene>
<evidence type="ECO:0000256" key="3">
    <source>
        <dbReference type="ARBA" id="ARBA00007073"/>
    </source>
</evidence>
<dbReference type="GO" id="GO:0070525">
    <property type="term" value="P:tRNA threonylcarbamoyladenosine metabolic process"/>
    <property type="evidence" value="ECO:0007669"/>
    <property type="project" value="TreeGrafter"/>
</dbReference>
<dbReference type="GO" id="GO:0005634">
    <property type="term" value="C:nucleus"/>
    <property type="evidence" value="ECO:0007669"/>
    <property type="project" value="UniProtKB-SubCell"/>
</dbReference>
<dbReference type="AlphaFoldDB" id="A0A1E3K4A2"/>